<feature type="coiled-coil region" evidence="1">
    <location>
        <begin position="22"/>
        <end position="56"/>
    </location>
</feature>
<evidence type="ECO:0000256" key="2">
    <source>
        <dbReference type="SAM" id="Phobius"/>
    </source>
</evidence>
<proteinExistence type="predicted"/>
<name>A0AAP6Y4D9_9GAMM</name>
<dbReference type="Proteomes" id="UP000549590">
    <property type="component" value="Unassembled WGS sequence"/>
</dbReference>
<dbReference type="EMBL" id="JABBYB010000008">
    <property type="protein sequence ID" value="NMP03806.1"/>
    <property type="molecule type" value="Genomic_DNA"/>
</dbReference>
<protein>
    <submittedName>
        <fullName evidence="3">Uncharacterized protein</fullName>
    </submittedName>
</protein>
<evidence type="ECO:0000313" key="3">
    <source>
        <dbReference type="EMBL" id="NMP03806.1"/>
    </source>
</evidence>
<organism evidence="3 4">
    <name type="scientific">Pseudoalteromonas arctica</name>
    <dbReference type="NCBI Taxonomy" id="394751"/>
    <lineage>
        <taxon>Bacteria</taxon>
        <taxon>Pseudomonadati</taxon>
        <taxon>Pseudomonadota</taxon>
        <taxon>Gammaproteobacteria</taxon>
        <taxon>Alteromonadales</taxon>
        <taxon>Pseudoalteromonadaceae</taxon>
        <taxon>Pseudoalteromonas</taxon>
    </lineage>
</organism>
<evidence type="ECO:0000313" key="4">
    <source>
        <dbReference type="Proteomes" id="UP000549590"/>
    </source>
</evidence>
<keyword evidence="1" id="KW-0175">Coiled coil</keyword>
<accession>A0AAP6Y4D9</accession>
<comment type="caution">
    <text evidence="3">The sequence shown here is derived from an EMBL/GenBank/DDBJ whole genome shotgun (WGS) entry which is preliminary data.</text>
</comment>
<sequence length="229" mass="26709">MEYIIGLISFLLGIASGYFIAYGKEKGKNRALKEDIESLEDQKQQVQIKYTRELEDLKKDNALNIELRKHKYEEKKIQFAKLFTLLDKFHAKSNEILMERFGPIYSKFMENYLVNDESTQNEAIAEFNQSMMGLFGELNQEHLKLTTETNSIRLISSEVLDDHLDQLTAKVGEATNTAQEMLKIMASPEFWANQTILYPLQIKAEEQGREIIFVRDNIRKQMKDELDQI</sequence>
<feature type="transmembrane region" description="Helical" evidence="2">
    <location>
        <begin position="6"/>
        <end position="23"/>
    </location>
</feature>
<dbReference type="RefSeq" id="WP_169044708.1">
    <property type="nucleotide sequence ID" value="NZ_JABBYB010000008.1"/>
</dbReference>
<dbReference type="AlphaFoldDB" id="A0AAP6Y4D9"/>
<gene>
    <name evidence="3" type="ORF">HHE94_13950</name>
</gene>
<reference evidence="3 4" key="1">
    <citation type="submission" date="2020-04" db="EMBL/GenBank/DDBJ databases">
        <title>Genome sequencing and assembly of Pseudoalteromonas arctica.</title>
        <authorList>
            <person name="Cook G.M."/>
        </authorList>
    </citation>
    <scope>NUCLEOTIDE SEQUENCE [LARGE SCALE GENOMIC DNA]</scope>
    <source>
        <strain evidence="3 4">NEC-BIFX-2020_001</strain>
    </source>
</reference>
<keyword evidence="2" id="KW-0812">Transmembrane</keyword>
<keyword evidence="2" id="KW-1133">Transmembrane helix</keyword>
<evidence type="ECO:0000256" key="1">
    <source>
        <dbReference type="SAM" id="Coils"/>
    </source>
</evidence>
<keyword evidence="2" id="KW-0472">Membrane</keyword>